<organism evidence="1 2">
    <name type="scientific">Bacillus cereus</name>
    <dbReference type="NCBI Taxonomy" id="1396"/>
    <lineage>
        <taxon>Bacteria</taxon>
        <taxon>Bacillati</taxon>
        <taxon>Bacillota</taxon>
        <taxon>Bacilli</taxon>
        <taxon>Bacillales</taxon>
        <taxon>Bacillaceae</taxon>
        <taxon>Bacillus</taxon>
        <taxon>Bacillus cereus group</taxon>
    </lineage>
</organism>
<comment type="caution">
    <text evidence="1">The sequence shown here is derived from an EMBL/GenBank/DDBJ whole genome shotgun (WGS) entry which is preliminary data.</text>
</comment>
<gene>
    <name evidence="1" type="ORF">BW897_15550</name>
</gene>
<dbReference type="Proteomes" id="UP000190906">
    <property type="component" value="Unassembled WGS sequence"/>
</dbReference>
<evidence type="ECO:0000313" key="1">
    <source>
        <dbReference type="EMBL" id="OOR11796.1"/>
    </source>
</evidence>
<name>A0A1S9TP51_BACCE</name>
<sequence>MKKCGVYPKFYEIQLQRLEQSVVSSLPMRQKAPLRLGFQRPLVLNEPLTLFKQKRGEHHDFIRKCKENI</sequence>
<dbReference type="AlphaFoldDB" id="A0A1S9TP51"/>
<reference evidence="1 2" key="1">
    <citation type="submission" date="2017-01" db="EMBL/GenBank/DDBJ databases">
        <title>Bacillus cereus isolates.</title>
        <authorList>
            <person name="Beno S.M."/>
        </authorList>
    </citation>
    <scope>NUCLEOTIDE SEQUENCE [LARGE SCALE GENOMIC DNA]</scope>
    <source>
        <strain evidence="1 2">FSL H8-0485</strain>
    </source>
</reference>
<dbReference type="EMBL" id="MUAJ01000012">
    <property type="protein sequence ID" value="OOR11796.1"/>
    <property type="molecule type" value="Genomic_DNA"/>
</dbReference>
<proteinExistence type="predicted"/>
<accession>A0A1S9TP51</accession>
<evidence type="ECO:0000313" key="2">
    <source>
        <dbReference type="Proteomes" id="UP000190906"/>
    </source>
</evidence>
<protein>
    <submittedName>
        <fullName evidence="1">Uncharacterized protein</fullName>
    </submittedName>
</protein>